<sequence>NWKGMSFGFLLAAAFITLLQILPKTLGSKNRFLNSLLGLGMGSPLGVCVNCATPIAQGMIHGGAKLETSLAMLISSPTLNPIVLTIAFSLLSFHVALIKVLVSVFFILLVVPVLVKLATKAAASEPAEEQKSAQSIEDQVKQYTPVSDNSRYSTDLIPQSWPGAFSYTLLSFLKNLLYIIKITLPLMIIAGLAGSLLIEALPDGSLSKLSMTPLTVIIIATVGTFLPVPIAFDVLMVNVLISSGLSTGLSSILLFALGIFSIYPALIIVKSVSFKLSAMFFIAVMLFAIIAGGITEYVDKRISHVAKVSIEKELKDQSVRLSLNDAIKTCAVFSASNEQMQCLQKIMLSEFFPVSTEDVCKLDAGSDAALPVNKQAADMCAQVVAFMQASQQAIEKKDMSLCRALSVGALADKCMIAYIRVDAMAYSSLDACQQISDIGGQRYCRAMVIGDRMKMKSTQVCELGLSQDMQRQCIDNLNAHITSEFGELKKCDELLTENAISICRSTVISLKISRLHEYSVCEALSDEREISVCRDQVIMQKSLQQRDPALCRGLENTRMSSECRINA</sequence>
<keyword evidence="5 7" id="KW-1133">Transmembrane helix</keyword>
<comment type="similarity">
    <text evidence="2">Belongs to the UPF0718 family.</text>
</comment>
<evidence type="ECO:0000256" key="3">
    <source>
        <dbReference type="ARBA" id="ARBA00022475"/>
    </source>
</evidence>
<evidence type="ECO:0000256" key="1">
    <source>
        <dbReference type="ARBA" id="ARBA00004651"/>
    </source>
</evidence>
<evidence type="ECO:0000256" key="2">
    <source>
        <dbReference type="ARBA" id="ARBA00006386"/>
    </source>
</evidence>
<dbReference type="EMBL" id="UOFJ01000223">
    <property type="protein sequence ID" value="VAW66518.1"/>
    <property type="molecule type" value="Genomic_DNA"/>
</dbReference>
<feature type="transmembrane region" description="Helical" evidence="7">
    <location>
        <begin position="82"/>
        <end position="115"/>
    </location>
</feature>
<feature type="non-terminal residue" evidence="8">
    <location>
        <position position="567"/>
    </location>
</feature>
<gene>
    <name evidence="8" type="ORF">MNBD_GAMMA10-1095</name>
</gene>
<evidence type="ECO:0000256" key="5">
    <source>
        <dbReference type="ARBA" id="ARBA00022989"/>
    </source>
</evidence>
<dbReference type="PANTHER" id="PTHR43299">
    <property type="entry name" value="UPF0718 PROTEIN YRAQ"/>
    <property type="match status" value="1"/>
</dbReference>
<name>A0A3B0XDY9_9ZZZZ</name>
<feature type="non-terminal residue" evidence="8">
    <location>
        <position position="1"/>
    </location>
</feature>
<keyword evidence="3" id="KW-1003">Cell membrane</keyword>
<organism evidence="8">
    <name type="scientific">hydrothermal vent metagenome</name>
    <dbReference type="NCBI Taxonomy" id="652676"/>
    <lineage>
        <taxon>unclassified sequences</taxon>
        <taxon>metagenomes</taxon>
        <taxon>ecological metagenomes</taxon>
    </lineage>
</organism>
<reference evidence="8" key="1">
    <citation type="submission" date="2018-06" db="EMBL/GenBank/DDBJ databases">
        <authorList>
            <person name="Zhirakovskaya E."/>
        </authorList>
    </citation>
    <scope>NUCLEOTIDE SEQUENCE</scope>
</reference>
<accession>A0A3B0XDY9</accession>
<keyword evidence="6 7" id="KW-0472">Membrane</keyword>
<evidence type="ECO:0000256" key="7">
    <source>
        <dbReference type="SAM" id="Phobius"/>
    </source>
</evidence>
<dbReference type="PANTHER" id="PTHR43299:SF1">
    <property type="entry name" value="UPF0718 PROTEIN YRAQ"/>
    <property type="match status" value="1"/>
</dbReference>
<feature type="transmembrane region" description="Helical" evidence="7">
    <location>
        <begin position="176"/>
        <end position="197"/>
    </location>
</feature>
<comment type="subcellular location">
    <subcellularLocation>
        <location evidence="1">Cell membrane</location>
        <topology evidence="1">Multi-pass membrane protein</topology>
    </subcellularLocation>
</comment>
<feature type="transmembrane region" description="Helical" evidence="7">
    <location>
        <begin position="252"/>
        <end position="272"/>
    </location>
</feature>
<dbReference type="GO" id="GO:0005886">
    <property type="term" value="C:plasma membrane"/>
    <property type="evidence" value="ECO:0007669"/>
    <property type="project" value="UniProtKB-SubCell"/>
</dbReference>
<dbReference type="AlphaFoldDB" id="A0A3B0XDY9"/>
<evidence type="ECO:0000313" key="8">
    <source>
        <dbReference type="EMBL" id="VAW66518.1"/>
    </source>
</evidence>
<keyword evidence="4 7" id="KW-0812">Transmembrane</keyword>
<dbReference type="Pfam" id="PF03773">
    <property type="entry name" value="ArsP_1"/>
    <property type="match status" value="1"/>
</dbReference>
<dbReference type="InterPro" id="IPR005524">
    <property type="entry name" value="DUF318"/>
</dbReference>
<feature type="transmembrane region" description="Helical" evidence="7">
    <location>
        <begin position="217"/>
        <end position="240"/>
    </location>
</feature>
<evidence type="ECO:0000256" key="4">
    <source>
        <dbReference type="ARBA" id="ARBA00022692"/>
    </source>
</evidence>
<evidence type="ECO:0000256" key="6">
    <source>
        <dbReference type="ARBA" id="ARBA00023136"/>
    </source>
</evidence>
<protein>
    <recommendedName>
        <fullName evidence="9">Permease</fullName>
    </recommendedName>
</protein>
<evidence type="ECO:0008006" key="9">
    <source>
        <dbReference type="Google" id="ProtNLM"/>
    </source>
</evidence>
<feature type="transmembrane region" description="Helical" evidence="7">
    <location>
        <begin position="278"/>
        <end position="298"/>
    </location>
</feature>
<proteinExistence type="inferred from homology"/>